<dbReference type="AlphaFoldDB" id="J4D7N2"/>
<keyword evidence="6" id="KW-0812">Transmembrane</keyword>
<dbReference type="KEGG" id="tot:TOT_020000535"/>
<dbReference type="GO" id="GO:0032040">
    <property type="term" value="C:small-subunit processome"/>
    <property type="evidence" value="ECO:0007669"/>
    <property type="project" value="InterPro"/>
</dbReference>
<dbReference type="GO" id="GO:0042254">
    <property type="term" value="P:ribosome biogenesis"/>
    <property type="evidence" value="ECO:0007669"/>
    <property type="project" value="UniProtKB-KW"/>
</dbReference>
<dbReference type="Pfam" id="PF01798">
    <property type="entry name" value="Nop"/>
    <property type="match status" value="1"/>
</dbReference>
<dbReference type="EMBL" id="AP011947">
    <property type="protein sequence ID" value="BAM40275.1"/>
    <property type="molecule type" value="Genomic_DNA"/>
</dbReference>
<keyword evidence="9" id="KW-1185">Reference proteome</keyword>
<evidence type="ECO:0000259" key="7">
    <source>
        <dbReference type="PROSITE" id="PS51358"/>
    </source>
</evidence>
<dbReference type="SMART" id="SM00931">
    <property type="entry name" value="NOSIC"/>
    <property type="match status" value="1"/>
</dbReference>
<dbReference type="InterPro" id="IPR002687">
    <property type="entry name" value="Nop_dom"/>
</dbReference>
<dbReference type="InterPro" id="IPR012974">
    <property type="entry name" value="NOP58/56_N"/>
</dbReference>
<dbReference type="InterPro" id="IPR036070">
    <property type="entry name" value="Nop_dom_sf"/>
</dbReference>
<dbReference type="PANTHER" id="PTHR10894:SF1">
    <property type="entry name" value="NUCLEOLAR PROTEIN 58"/>
    <property type="match status" value="1"/>
</dbReference>
<gene>
    <name evidence="8" type="ORF">TOT_020000535</name>
</gene>
<organism evidence="8 9">
    <name type="scientific">Theileria orientalis strain Shintoku</name>
    <dbReference type="NCBI Taxonomy" id="869250"/>
    <lineage>
        <taxon>Eukaryota</taxon>
        <taxon>Sar</taxon>
        <taxon>Alveolata</taxon>
        <taxon>Apicomplexa</taxon>
        <taxon>Aconoidasida</taxon>
        <taxon>Piroplasmida</taxon>
        <taxon>Theileriidae</taxon>
        <taxon>Theileria</taxon>
    </lineage>
</organism>
<evidence type="ECO:0000313" key="9">
    <source>
        <dbReference type="Proteomes" id="UP000003786"/>
    </source>
</evidence>
<comment type="similarity">
    <text evidence="2">Belongs to the NOP5/NOP56 family.</text>
</comment>
<dbReference type="eggNOG" id="KOG2572">
    <property type="taxonomic scope" value="Eukaryota"/>
</dbReference>
<dbReference type="VEuPathDB" id="PiroplasmaDB:TOT_020000535"/>
<accession>J4D7N2</accession>
<feature type="transmembrane region" description="Helical" evidence="6">
    <location>
        <begin position="54"/>
        <end position="75"/>
    </location>
</feature>
<dbReference type="PANTHER" id="PTHR10894">
    <property type="entry name" value="NUCLEOLAR PROTEIN 5 NUCLEOLAR PROTEIN NOP5 NOP58"/>
    <property type="match status" value="1"/>
</dbReference>
<dbReference type="Gene3D" id="1.10.246.90">
    <property type="entry name" value="Nop domain"/>
    <property type="match status" value="1"/>
</dbReference>
<proteinExistence type="inferred from homology"/>
<dbReference type="InterPro" id="IPR012976">
    <property type="entry name" value="NOSIC"/>
</dbReference>
<keyword evidence="6" id="KW-0472">Membrane</keyword>
<dbReference type="RefSeq" id="XP_009690576.1">
    <property type="nucleotide sequence ID" value="XM_009692281.1"/>
</dbReference>
<evidence type="ECO:0000313" key="8">
    <source>
        <dbReference type="EMBL" id="BAM40275.1"/>
    </source>
</evidence>
<dbReference type="GO" id="GO:0030515">
    <property type="term" value="F:snoRNA binding"/>
    <property type="evidence" value="ECO:0007669"/>
    <property type="project" value="InterPro"/>
</dbReference>
<dbReference type="FunFam" id="1.10.246.90:FF:000005">
    <property type="entry name" value="Nucleolar protein 5, putative"/>
    <property type="match status" value="1"/>
</dbReference>
<reference evidence="8 9" key="1">
    <citation type="journal article" date="2012" name="MBio">
        <title>Comparative genome analysis of three eukaryotic parasites with differing abilities to transform leukocytes reveals key mediators of Theileria-induced leukocyte transformation.</title>
        <authorList>
            <person name="Hayashida K."/>
            <person name="Hara Y."/>
            <person name="Abe T."/>
            <person name="Yamasaki C."/>
            <person name="Toyoda A."/>
            <person name="Kosuge T."/>
            <person name="Suzuki Y."/>
            <person name="Sato Y."/>
            <person name="Kawashima S."/>
            <person name="Katayama T."/>
            <person name="Wakaguri H."/>
            <person name="Inoue N."/>
            <person name="Homma K."/>
            <person name="Tada-Umezaki M."/>
            <person name="Yagi Y."/>
            <person name="Fujii Y."/>
            <person name="Habara T."/>
            <person name="Kanehisa M."/>
            <person name="Watanabe H."/>
            <person name="Ito K."/>
            <person name="Gojobori T."/>
            <person name="Sugawara H."/>
            <person name="Imanishi T."/>
            <person name="Weir W."/>
            <person name="Gardner M."/>
            <person name="Pain A."/>
            <person name="Shiels B."/>
            <person name="Hattori M."/>
            <person name="Nene V."/>
            <person name="Sugimoto C."/>
        </authorList>
    </citation>
    <scope>NUCLEOTIDE SEQUENCE [LARGE SCALE GENOMIC DNA]</scope>
    <source>
        <strain evidence="8 9">Shintoku</strain>
    </source>
</reference>
<dbReference type="STRING" id="869250.J4D7N2"/>
<dbReference type="FunFam" id="1.10.287.4070:FF:000001">
    <property type="entry name" value="Probable Nucleolar protein 58"/>
    <property type="match status" value="1"/>
</dbReference>
<dbReference type="InterPro" id="IPR042239">
    <property type="entry name" value="Nop_C"/>
</dbReference>
<feature type="domain" description="Nop" evidence="7">
    <location>
        <begin position="346"/>
        <end position="464"/>
    </location>
</feature>
<dbReference type="Gene3D" id="1.10.287.4070">
    <property type="match status" value="1"/>
</dbReference>
<evidence type="ECO:0000256" key="6">
    <source>
        <dbReference type="SAM" id="Phobius"/>
    </source>
</evidence>
<dbReference type="PROSITE" id="PS51358">
    <property type="entry name" value="NOP"/>
    <property type="match status" value="1"/>
</dbReference>
<dbReference type="Pfam" id="PF08156">
    <property type="entry name" value="NOP5NT"/>
    <property type="match status" value="1"/>
</dbReference>
<dbReference type="OrthoDB" id="6780543at2759"/>
<evidence type="ECO:0000256" key="3">
    <source>
        <dbReference type="ARBA" id="ARBA00022517"/>
    </source>
</evidence>
<sequence>MRDTKGETVTNTFKVAIAKNKSPYFKLDNSVIRINNKFDVDAPTRVRHLVALKFIVFLFLKMLMLLETPAGYGLFKVTNDKILECSADEVSRYFEDSETARSSVCLRSFMKFKNSEDAVNEASCLMESRLGKGLKKFLTKNIIKKELTDELAICDKLLGMEIQNKLDIKVCFNPTTSEIIRGVRMQFHELVTGLSEQDTRSMALSLSHSLTRFKLKFSPDKVDVMIVQAIGLLDDLDREVNKFGMRLKEWYGWHFPELAKIVPDNLMYAKVVKKIGMRDNAKNCSLGELLPDEAAREVVQASEISMGSEIFEDDLESISELASRLEELLEYRETLEEYLKYRMSVVAPNLTYMVGELIGARLLSHSGSLMNLAKHPASTVQILGAEKALFRALKTKSHTPKYGIIYHAGLVGQSAPKHKGKISRILAAKLALCVRVDALKENDGPTVAIENKKYVENKLAQLLSEGEGKHKLARPGLQEPSKRKKVN</sequence>
<evidence type="ECO:0000256" key="4">
    <source>
        <dbReference type="ARBA" id="ARBA00023242"/>
    </source>
</evidence>
<dbReference type="InterPro" id="IPR045056">
    <property type="entry name" value="Nop56/Nop58"/>
</dbReference>
<dbReference type="SUPFAM" id="SSF89124">
    <property type="entry name" value="Nop domain"/>
    <property type="match status" value="1"/>
</dbReference>
<keyword evidence="4" id="KW-0539">Nucleus</keyword>
<dbReference type="OMA" id="MGMRSNW"/>
<evidence type="ECO:0000256" key="1">
    <source>
        <dbReference type="ARBA" id="ARBA00004604"/>
    </source>
</evidence>
<protein>
    <submittedName>
        <fullName evidence="8">Nucleolar protein Nop5</fullName>
    </submittedName>
</protein>
<name>J4D7N2_THEOR</name>
<dbReference type="GeneID" id="20714675"/>
<evidence type="ECO:0000256" key="2">
    <source>
        <dbReference type="ARBA" id="ARBA00009211"/>
    </source>
</evidence>
<feature type="region of interest" description="Disordered" evidence="5">
    <location>
        <begin position="465"/>
        <end position="487"/>
    </location>
</feature>
<dbReference type="Proteomes" id="UP000003786">
    <property type="component" value="Chromosome 2"/>
</dbReference>
<keyword evidence="6" id="KW-1133">Transmembrane helix</keyword>
<evidence type="ECO:0000256" key="5">
    <source>
        <dbReference type="SAM" id="MobiDB-lite"/>
    </source>
</evidence>
<comment type="subcellular location">
    <subcellularLocation>
        <location evidence="1">Nucleus</location>
        <location evidence="1">Nucleolus</location>
    </subcellularLocation>
</comment>
<keyword evidence="3" id="KW-0690">Ribosome biogenesis</keyword>
<dbReference type="GO" id="GO:0031428">
    <property type="term" value="C:box C/D methylation guide snoRNP complex"/>
    <property type="evidence" value="ECO:0007669"/>
    <property type="project" value="InterPro"/>
</dbReference>